<dbReference type="EMBL" id="OY882866">
    <property type="protein sequence ID" value="CAK6449728.1"/>
    <property type="molecule type" value="Genomic_DNA"/>
</dbReference>
<reference evidence="2" key="1">
    <citation type="submission" date="2023-12" db="EMBL/GenBank/DDBJ databases">
        <authorList>
            <person name="Brown T."/>
        </authorList>
    </citation>
    <scope>NUCLEOTIDE SEQUENCE</scope>
</reference>
<feature type="region of interest" description="Disordered" evidence="1">
    <location>
        <begin position="56"/>
        <end position="85"/>
    </location>
</feature>
<organism evidence="2 3">
    <name type="scientific">Pipistrellus nathusii</name>
    <name type="common">Nathusius' pipistrelle</name>
    <dbReference type="NCBI Taxonomy" id="59473"/>
    <lineage>
        <taxon>Eukaryota</taxon>
        <taxon>Metazoa</taxon>
        <taxon>Chordata</taxon>
        <taxon>Craniata</taxon>
        <taxon>Vertebrata</taxon>
        <taxon>Euteleostomi</taxon>
        <taxon>Mammalia</taxon>
        <taxon>Eutheria</taxon>
        <taxon>Laurasiatheria</taxon>
        <taxon>Chiroptera</taxon>
        <taxon>Yangochiroptera</taxon>
        <taxon>Vespertilionidae</taxon>
        <taxon>Pipistrellus</taxon>
    </lineage>
</organism>
<gene>
    <name evidence="2" type="ORF">MPIPNATIZW_LOCUS18034</name>
</gene>
<dbReference type="Proteomes" id="UP001314169">
    <property type="component" value="Chromosome 9"/>
</dbReference>
<evidence type="ECO:0000313" key="2">
    <source>
        <dbReference type="EMBL" id="CAK6449728.1"/>
    </source>
</evidence>
<keyword evidence="3" id="KW-1185">Reference proteome</keyword>
<proteinExistence type="predicted"/>
<accession>A0ABP0AIJ4</accession>
<protein>
    <submittedName>
        <fullName evidence="2">Uncharacterized protein</fullName>
    </submittedName>
</protein>
<sequence length="128" mass="13648">MQHLKTTPKKGGVPGGMHMPGGWCSKIKKQINASAGGSDASASDFTIAPSAAHLKPLKDGRLHTGFPNKAWRHARGELPPPKTGNAICSHQLRRALSSRASPAALPRLTLAWASMSPGAIWSPRRTLW</sequence>
<evidence type="ECO:0000256" key="1">
    <source>
        <dbReference type="SAM" id="MobiDB-lite"/>
    </source>
</evidence>
<evidence type="ECO:0000313" key="3">
    <source>
        <dbReference type="Proteomes" id="UP001314169"/>
    </source>
</evidence>
<name>A0ABP0AIJ4_PIPNA</name>